<dbReference type="AlphaFoldDB" id="C0N6F4"/>
<protein>
    <submittedName>
        <fullName evidence="1">Uncharacterized protein</fullName>
    </submittedName>
</protein>
<dbReference type="Proteomes" id="UP000004679">
    <property type="component" value="Unassembled WGS sequence"/>
</dbReference>
<organism evidence="1 2">
    <name type="scientific">Methylophaga thiooxydans DMS010</name>
    <dbReference type="NCBI Taxonomy" id="637616"/>
    <lineage>
        <taxon>Bacteria</taxon>
        <taxon>Pseudomonadati</taxon>
        <taxon>Pseudomonadota</taxon>
        <taxon>Gammaproteobacteria</taxon>
        <taxon>Thiotrichales</taxon>
        <taxon>Piscirickettsiaceae</taxon>
        <taxon>Methylophaga</taxon>
    </lineage>
</organism>
<sequence length="41" mass="5010">MYIRYRERLNNIINNDLNDLIVLNLNSKLMWAYKDVLSRPN</sequence>
<reference evidence="1 2" key="1">
    <citation type="journal article" date="2011" name="J. Bacteriol.">
        <title>Draft genome sequence of the chemolithoheterotrophic, halophilic methylotroph Methylophaga thiooxydans DMS010.</title>
        <authorList>
            <person name="Boden R."/>
            <person name="Ferriera S."/>
            <person name="Johnson J."/>
            <person name="Kelly D.P."/>
            <person name="Murrell J.C."/>
            <person name="Schafer H."/>
        </authorList>
    </citation>
    <scope>NUCLEOTIDE SEQUENCE [LARGE SCALE GENOMIC DNA]</scope>
    <source>
        <strain evidence="1 2">DMS010</strain>
    </source>
</reference>
<accession>C0N6F4</accession>
<dbReference type="EMBL" id="GG657899">
    <property type="protein sequence ID" value="EEF79488.1"/>
    <property type="molecule type" value="Genomic_DNA"/>
</dbReference>
<name>C0N6F4_9GAMM</name>
<dbReference type="HOGENOM" id="CLU_3272710_0_0_6"/>
<keyword evidence="2" id="KW-1185">Reference proteome</keyword>
<evidence type="ECO:0000313" key="1">
    <source>
        <dbReference type="EMBL" id="EEF79488.1"/>
    </source>
</evidence>
<evidence type="ECO:0000313" key="2">
    <source>
        <dbReference type="Proteomes" id="UP000004679"/>
    </source>
</evidence>
<proteinExistence type="predicted"/>
<gene>
    <name evidence="1" type="ORF">MDMS009_2075</name>
</gene>